<accession>A0A9K3KJ73</accession>
<comment type="caution">
    <text evidence="2">The sequence shown here is derived from an EMBL/GenBank/DDBJ whole genome shotgun (WGS) entry which is preliminary data.</text>
</comment>
<dbReference type="EMBL" id="JAGRRH010000022">
    <property type="protein sequence ID" value="KAG7344720.1"/>
    <property type="molecule type" value="Genomic_DNA"/>
</dbReference>
<feature type="region of interest" description="Disordered" evidence="1">
    <location>
        <begin position="34"/>
        <end position="59"/>
    </location>
</feature>
<sequence length="120" mass="13578">MACAALTKTLGARAGSIVPEVDGLEELSAFMEASSPSTSPRFRPNQQIHEHPPVDSRPFTMHPKQTSIHNMYCEWHGISPFAAGWCGWYEQHSREQVEEGIQHKSLFPYIQNHEISLSHH</sequence>
<gene>
    <name evidence="2" type="ORF">IV203_032251</name>
</gene>
<evidence type="ECO:0000256" key="1">
    <source>
        <dbReference type="SAM" id="MobiDB-lite"/>
    </source>
</evidence>
<evidence type="ECO:0000313" key="3">
    <source>
        <dbReference type="Proteomes" id="UP000693970"/>
    </source>
</evidence>
<keyword evidence="3" id="KW-1185">Reference proteome</keyword>
<feature type="compositionally biased region" description="Polar residues" evidence="1">
    <location>
        <begin position="34"/>
        <end position="47"/>
    </location>
</feature>
<protein>
    <submittedName>
        <fullName evidence="2">Uncharacterized protein</fullName>
    </submittedName>
</protein>
<reference evidence="2" key="2">
    <citation type="submission" date="2021-04" db="EMBL/GenBank/DDBJ databases">
        <authorList>
            <person name="Podell S."/>
        </authorList>
    </citation>
    <scope>NUCLEOTIDE SEQUENCE</scope>
    <source>
        <strain evidence="2">Hildebrandi</strain>
    </source>
</reference>
<evidence type="ECO:0000313" key="2">
    <source>
        <dbReference type="EMBL" id="KAG7344720.1"/>
    </source>
</evidence>
<name>A0A9K3KJ73_9STRA</name>
<dbReference type="OrthoDB" id="2576290at2759"/>
<dbReference type="Proteomes" id="UP000693970">
    <property type="component" value="Unassembled WGS sequence"/>
</dbReference>
<proteinExistence type="predicted"/>
<organism evidence="2 3">
    <name type="scientific">Nitzschia inconspicua</name>
    <dbReference type="NCBI Taxonomy" id="303405"/>
    <lineage>
        <taxon>Eukaryota</taxon>
        <taxon>Sar</taxon>
        <taxon>Stramenopiles</taxon>
        <taxon>Ochrophyta</taxon>
        <taxon>Bacillariophyta</taxon>
        <taxon>Bacillariophyceae</taxon>
        <taxon>Bacillariophycidae</taxon>
        <taxon>Bacillariales</taxon>
        <taxon>Bacillariaceae</taxon>
        <taxon>Nitzschia</taxon>
    </lineage>
</organism>
<dbReference type="AlphaFoldDB" id="A0A9K3KJ73"/>
<reference evidence="2" key="1">
    <citation type="journal article" date="2021" name="Sci. Rep.">
        <title>Diploid genomic architecture of Nitzschia inconspicua, an elite biomass production diatom.</title>
        <authorList>
            <person name="Oliver A."/>
            <person name="Podell S."/>
            <person name="Pinowska A."/>
            <person name="Traller J.C."/>
            <person name="Smith S.R."/>
            <person name="McClure R."/>
            <person name="Beliaev A."/>
            <person name="Bohutskyi P."/>
            <person name="Hill E.A."/>
            <person name="Rabines A."/>
            <person name="Zheng H."/>
            <person name="Allen L.Z."/>
            <person name="Kuo A."/>
            <person name="Grigoriev I.V."/>
            <person name="Allen A.E."/>
            <person name="Hazlebeck D."/>
            <person name="Allen E.E."/>
        </authorList>
    </citation>
    <scope>NUCLEOTIDE SEQUENCE</scope>
    <source>
        <strain evidence="2">Hildebrandi</strain>
    </source>
</reference>